<dbReference type="Proteomes" id="UP001642540">
    <property type="component" value="Unassembled WGS sequence"/>
</dbReference>
<feature type="compositionally biased region" description="Low complexity" evidence="5">
    <location>
        <begin position="434"/>
        <end position="444"/>
    </location>
</feature>
<keyword evidence="4 6" id="KW-0472">Membrane</keyword>
<evidence type="ECO:0000256" key="1">
    <source>
        <dbReference type="ARBA" id="ARBA00004141"/>
    </source>
</evidence>
<evidence type="ECO:0000256" key="3">
    <source>
        <dbReference type="ARBA" id="ARBA00022989"/>
    </source>
</evidence>
<feature type="transmembrane region" description="Helical" evidence="6">
    <location>
        <begin position="216"/>
        <end position="238"/>
    </location>
</feature>
<keyword evidence="3 6" id="KW-1133">Transmembrane helix</keyword>
<evidence type="ECO:0000313" key="7">
    <source>
        <dbReference type="EMBL" id="CAL8124163.1"/>
    </source>
</evidence>
<evidence type="ECO:0008006" key="9">
    <source>
        <dbReference type="Google" id="ProtNLM"/>
    </source>
</evidence>
<feature type="region of interest" description="Disordered" evidence="5">
    <location>
        <begin position="477"/>
        <end position="526"/>
    </location>
</feature>
<name>A0ABP1RCV8_9HEXA</name>
<evidence type="ECO:0000256" key="6">
    <source>
        <dbReference type="SAM" id="Phobius"/>
    </source>
</evidence>
<organism evidence="7 8">
    <name type="scientific">Orchesella dallaii</name>
    <dbReference type="NCBI Taxonomy" id="48710"/>
    <lineage>
        <taxon>Eukaryota</taxon>
        <taxon>Metazoa</taxon>
        <taxon>Ecdysozoa</taxon>
        <taxon>Arthropoda</taxon>
        <taxon>Hexapoda</taxon>
        <taxon>Collembola</taxon>
        <taxon>Entomobryomorpha</taxon>
        <taxon>Entomobryoidea</taxon>
        <taxon>Orchesellidae</taxon>
        <taxon>Orchesellinae</taxon>
        <taxon>Orchesella</taxon>
    </lineage>
</organism>
<feature type="compositionally biased region" description="Acidic residues" evidence="5">
    <location>
        <begin position="496"/>
        <end position="505"/>
    </location>
</feature>
<evidence type="ECO:0000313" key="8">
    <source>
        <dbReference type="Proteomes" id="UP001642540"/>
    </source>
</evidence>
<feature type="compositionally biased region" description="Polar residues" evidence="5">
    <location>
        <begin position="409"/>
        <end position="426"/>
    </location>
</feature>
<comment type="caution">
    <text evidence="7">The sequence shown here is derived from an EMBL/GenBank/DDBJ whole genome shotgun (WGS) entry which is preliminary data.</text>
</comment>
<dbReference type="Pfam" id="PF03619">
    <property type="entry name" value="Solute_trans_a"/>
    <property type="match status" value="1"/>
</dbReference>
<feature type="compositionally biased region" description="Polar residues" evidence="5">
    <location>
        <begin position="382"/>
        <end position="401"/>
    </location>
</feature>
<evidence type="ECO:0000256" key="2">
    <source>
        <dbReference type="ARBA" id="ARBA00022692"/>
    </source>
</evidence>
<keyword evidence="8" id="KW-1185">Reference proteome</keyword>
<dbReference type="EMBL" id="CAXLJM020000068">
    <property type="protein sequence ID" value="CAL8124163.1"/>
    <property type="molecule type" value="Genomic_DNA"/>
</dbReference>
<sequence>MSTLAPPQLVNNDGGNTLSVTVSPRTTITMSNASATNEDLHRMFLHSTLAQGVAGAFVWAALFITCHQIYEHLRWYTHPIEQRWIVRILFIVPIYAFDSWLSLMFFNNPHVYVYFDTVRDCYEAFVIYSFLSLCYEYLGGEGSIMSEIRGKPIRSSFWYCTCCLSGRNYTIGFLRFCKQATLQFCLVKPVMAFLTIILQSVGLYRDGDWSPNTGYLYITMIYNVSVSLALYGLFLFYFSTKDLLTPFDPVLKFFTIKSTIFLSFWQGVLLAILEKAEMIGPLYNGNGQKLPSGTVAAGYQNFLICIEMCFAAIALKLAFPVSVYSGTCVSSSGGVMSGSSSASGPGRSVTMQSISSSLKETMNPRDIMTDAIHNFHPQYQQYTQYSSGPGTSTLPNPTSSGDGDYHSGGTVQNHNTPSSRIQSTSPMHPETHTPIISSSSPRPSNGSTDQTTTNVQFLTLNANPLIDLQAEVSTNPFHTENSSLMGKKQNRTDLSSSEDEEDDNFDPLRSKTNKKNINNDNHFKSS</sequence>
<feature type="transmembrane region" description="Helical" evidence="6">
    <location>
        <begin position="84"/>
        <end position="105"/>
    </location>
</feature>
<feature type="transmembrane region" description="Helical" evidence="6">
    <location>
        <begin position="250"/>
        <end position="273"/>
    </location>
</feature>
<keyword evidence="2 6" id="KW-0812">Transmembrane</keyword>
<feature type="transmembrane region" description="Helical" evidence="6">
    <location>
        <begin position="125"/>
        <end position="144"/>
    </location>
</feature>
<dbReference type="InterPro" id="IPR005178">
    <property type="entry name" value="Ostalpha/TMEM184C"/>
</dbReference>
<feature type="region of interest" description="Disordered" evidence="5">
    <location>
        <begin position="382"/>
        <end position="451"/>
    </location>
</feature>
<dbReference type="SMART" id="SM01417">
    <property type="entry name" value="Solute_trans_a"/>
    <property type="match status" value="1"/>
</dbReference>
<dbReference type="PANTHER" id="PTHR23423">
    <property type="entry name" value="ORGANIC SOLUTE TRANSPORTER-RELATED"/>
    <property type="match status" value="1"/>
</dbReference>
<evidence type="ECO:0000256" key="4">
    <source>
        <dbReference type="ARBA" id="ARBA00023136"/>
    </source>
</evidence>
<reference evidence="7 8" key="1">
    <citation type="submission" date="2024-08" db="EMBL/GenBank/DDBJ databases">
        <authorList>
            <person name="Cucini C."/>
            <person name="Frati F."/>
        </authorList>
    </citation>
    <scope>NUCLEOTIDE SEQUENCE [LARGE SCALE GENOMIC DNA]</scope>
</reference>
<gene>
    <name evidence="7" type="ORF">ODALV1_LOCUS20494</name>
</gene>
<accession>A0ABP1RCV8</accession>
<comment type="subcellular location">
    <subcellularLocation>
        <location evidence="1">Membrane</location>
        <topology evidence="1">Multi-pass membrane protein</topology>
    </subcellularLocation>
</comment>
<feature type="transmembrane region" description="Helical" evidence="6">
    <location>
        <begin position="43"/>
        <end position="64"/>
    </location>
</feature>
<proteinExistence type="predicted"/>
<protein>
    <recommendedName>
        <fullName evidence="9">Transmembrane protein</fullName>
    </recommendedName>
</protein>
<evidence type="ECO:0000256" key="5">
    <source>
        <dbReference type="SAM" id="MobiDB-lite"/>
    </source>
</evidence>
<feature type="transmembrane region" description="Helical" evidence="6">
    <location>
        <begin position="185"/>
        <end position="204"/>
    </location>
</feature>